<evidence type="ECO:0000259" key="2">
    <source>
        <dbReference type="Pfam" id="PF00248"/>
    </source>
</evidence>
<comment type="caution">
    <text evidence="3">The sequence shown here is derived from an EMBL/GenBank/DDBJ whole genome shotgun (WGS) entry which is preliminary data.</text>
</comment>
<dbReference type="SUPFAM" id="SSF51430">
    <property type="entry name" value="NAD(P)-linked oxidoreductase"/>
    <property type="match status" value="2"/>
</dbReference>
<dbReference type="InterPro" id="IPR023210">
    <property type="entry name" value="NADP_OxRdtase_dom"/>
</dbReference>
<dbReference type="GO" id="GO:0016491">
    <property type="term" value="F:oxidoreductase activity"/>
    <property type="evidence" value="ECO:0007669"/>
    <property type="project" value="UniProtKB-KW"/>
</dbReference>
<keyword evidence="1" id="KW-0560">Oxidoreductase</keyword>
<dbReference type="InterPro" id="IPR036812">
    <property type="entry name" value="NAD(P)_OxRdtase_dom_sf"/>
</dbReference>
<dbReference type="Proteomes" id="UP000075515">
    <property type="component" value="Unassembled WGS sequence"/>
</dbReference>
<sequence length="121" mass="13388">MHYRQLGDSELRVSELCLGTMTFGEQNTLEDAKAQLDYAFDAGINFVDAAEMYPVPTRAETQGRTESYAFVRSRWFVASTIIGATTLAQLEENVKSAGVELGKEVLAEIEQIHARYPSPAP</sequence>
<organism evidence="3 4">
    <name type="scientific">Sorangium cellulosum</name>
    <name type="common">Polyangium cellulosum</name>
    <dbReference type="NCBI Taxonomy" id="56"/>
    <lineage>
        <taxon>Bacteria</taxon>
        <taxon>Pseudomonadati</taxon>
        <taxon>Myxococcota</taxon>
        <taxon>Polyangia</taxon>
        <taxon>Polyangiales</taxon>
        <taxon>Polyangiaceae</taxon>
        <taxon>Sorangium</taxon>
    </lineage>
</organism>
<protein>
    <recommendedName>
        <fullName evidence="2">NADP-dependent oxidoreductase domain-containing protein</fullName>
    </recommendedName>
</protein>
<dbReference type="InterPro" id="IPR050523">
    <property type="entry name" value="AKR_Detox_Biosynth"/>
</dbReference>
<proteinExistence type="predicted"/>
<accession>A0A150T640</accession>
<dbReference type="AlphaFoldDB" id="A0A150T640"/>
<evidence type="ECO:0000313" key="3">
    <source>
        <dbReference type="EMBL" id="KYG00120.1"/>
    </source>
</evidence>
<evidence type="ECO:0000256" key="1">
    <source>
        <dbReference type="ARBA" id="ARBA00023002"/>
    </source>
</evidence>
<dbReference type="EMBL" id="JEMC01001049">
    <property type="protein sequence ID" value="KYG00120.1"/>
    <property type="molecule type" value="Genomic_DNA"/>
</dbReference>
<evidence type="ECO:0000313" key="4">
    <source>
        <dbReference type="Proteomes" id="UP000075515"/>
    </source>
</evidence>
<reference evidence="3 4" key="1">
    <citation type="submission" date="2014-02" db="EMBL/GenBank/DDBJ databases">
        <title>The small core and large imbalanced accessory genome model reveals a collaborative survival strategy of Sorangium cellulosum strains in nature.</title>
        <authorList>
            <person name="Han K."/>
            <person name="Peng R."/>
            <person name="Blom J."/>
            <person name="Li Y.-Z."/>
        </authorList>
    </citation>
    <scope>NUCLEOTIDE SEQUENCE [LARGE SCALE GENOMIC DNA]</scope>
    <source>
        <strain evidence="3 4">So0149</strain>
    </source>
</reference>
<dbReference type="PANTHER" id="PTHR43364">
    <property type="entry name" value="NADH-SPECIFIC METHYLGLYOXAL REDUCTASE-RELATED"/>
    <property type="match status" value="1"/>
</dbReference>
<dbReference type="Gene3D" id="3.20.20.100">
    <property type="entry name" value="NADP-dependent oxidoreductase domain"/>
    <property type="match status" value="2"/>
</dbReference>
<dbReference type="Pfam" id="PF00248">
    <property type="entry name" value="Aldo_ket_red"/>
    <property type="match status" value="1"/>
</dbReference>
<dbReference type="PANTHER" id="PTHR43364:SF4">
    <property type="entry name" value="NAD(P)-LINKED OXIDOREDUCTASE SUPERFAMILY PROTEIN"/>
    <property type="match status" value="1"/>
</dbReference>
<name>A0A150T640_SORCE</name>
<gene>
    <name evidence="3" type="ORF">BE18_53135</name>
</gene>
<feature type="domain" description="NADP-dependent oxidoreductase" evidence="2">
    <location>
        <begin position="15"/>
        <end position="55"/>
    </location>
</feature>